<evidence type="ECO:0000313" key="5">
    <source>
        <dbReference type="Proteomes" id="UP000051494"/>
    </source>
</evidence>
<dbReference type="AlphaFoldDB" id="A0A0Q9YSZ2"/>
<dbReference type="OrthoDB" id="5296638at2"/>
<dbReference type="Pfam" id="PF07963">
    <property type="entry name" value="N_methyl"/>
    <property type="match status" value="1"/>
</dbReference>
<dbReference type="PANTHER" id="PTHR30093:SF47">
    <property type="entry name" value="TYPE IV PILUS NON-CORE MINOR PILIN PILE"/>
    <property type="match status" value="1"/>
</dbReference>
<dbReference type="InterPro" id="IPR045584">
    <property type="entry name" value="Pilin-like"/>
</dbReference>
<dbReference type="InterPro" id="IPR000983">
    <property type="entry name" value="Bac_GSPG_pilin"/>
</dbReference>
<dbReference type="Proteomes" id="UP000051494">
    <property type="component" value="Unassembled WGS sequence"/>
</dbReference>
<organism evidence="3">
    <name type="scientific">Candidatus Berkiella cookevillensis</name>
    <dbReference type="NCBI Taxonomy" id="437022"/>
    <lineage>
        <taxon>Bacteria</taxon>
        <taxon>Pseudomonadati</taxon>
        <taxon>Pseudomonadota</taxon>
        <taxon>Gammaproteobacteria</taxon>
        <taxon>Candidatus Berkiellales</taxon>
        <taxon>Candidatus Berkiellaceae</taxon>
        <taxon>Candidatus Berkiella</taxon>
    </lineage>
</organism>
<evidence type="ECO:0000256" key="2">
    <source>
        <dbReference type="SAM" id="Phobius"/>
    </source>
</evidence>
<dbReference type="InterPro" id="IPR012902">
    <property type="entry name" value="N_methyl_site"/>
</dbReference>
<dbReference type="PRINTS" id="PR00813">
    <property type="entry name" value="BCTERIALGSPG"/>
</dbReference>
<dbReference type="RefSeq" id="WP_057624245.1">
    <property type="nucleotide sequence ID" value="NZ_LKHV02000001.1"/>
</dbReference>
<dbReference type="EMBL" id="LKHV01000004">
    <property type="protein sequence ID" value="KRG19139.1"/>
    <property type="molecule type" value="Genomic_DNA"/>
</dbReference>
<dbReference type="SUPFAM" id="SSF54523">
    <property type="entry name" value="Pili subunits"/>
    <property type="match status" value="1"/>
</dbReference>
<reference evidence="4" key="3">
    <citation type="submission" date="2021-06" db="EMBL/GenBank/DDBJ databases">
        <title>Genomic Description and Analysis of Intracellular Bacteria, Candidatus Berkiella cookevillensis and Candidatus Berkiella aquae.</title>
        <authorList>
            <person name="Kidane D.T."/>
            <person name="Mehari Y.T."/>
            <person name="Rice F.C."/>
            <person name="Arivett B.A."/>
            <person name="Farone A.L."/>
            <person name="Berk S.G."/>
            <person name="Farone M.B."/>
        </authorList>
    </citation>
    <scope>NUCLEOTIDE SEQUENCE</scope>
    <source>
        <strain evidence="4">CC99</strain>
    </source>
</reference>
<evidence type="ECO:0000313" key="3">
    <source>
        <dbReference type="EMBL" id="KRG19139.1"/>
    </source>
</evidence>
<dbReference type="EMBL" id="LKHV02000001">
    <property type="protein sequence ID" value="MCS5709488.1"/>
    <property type="molecule type" value="Genomic_DNA"/>
</dbReference>
<dbReference type="STRING" id="437022.CC99x_01138"/>
<reference evidence="4" key="2">
    <citation type="journal article" date="2016" name="Genome Announc.">
        <title>Draft Genome Sequences of Two Novel Amoeba-Resistant Intranuclear Bacteria, 'Candidatus Berkiella cookevillensis' and 'Candidatus Berkiella aquae'.</title>
        <authorList>
            <person name="Mehari Y.T."/>
            <person name="Arivett B.A."/>
            <person name="Farone A.L."/>
            <person name="Gunderson J.H."/>
            <person name="Farone M.B."/>
        </authorList>
    </citation>
    <scope>NUCLEOTIDE SEQUENCE</scope>
    <source>
        <strain evidence="4">CC99</strain>
    </source>
</reference>
<keyword evidence="1" id="KW-0488">Methylation</keyword>
<proteinExistence type="predicted"/>
<keyword evidence="5" id="KW-1185">Reference proteome</keyword>
<dbReference type="Gene3D" id="3.30.700.10">
    <property type="entry name" value="Glycoprotein, Type 4 Pilin"/>
    <property type="match status" value="1"/>
</dbReference>
<gene>
    <name evidence="3" type="primary">fimA</name>
    <name evidence="4" type="ORF">CC99x_011335</name>
    <name evidence="3" type="ORF">CC99x_01138</name>
</gene>
<comment type="caution">
    <text evidence="3">The sequence shown here is derived from an EMBL/GenBank/DDBJ whole genome shotgun (WGS) entry which is preliminary data.</text>
</comment>
<dbReference type="GO" id="GO:0015627">
    <property type="term" value="C:type II protein secretion system complex"/>
    <property type="evidence" value="ECO:0007669"/>
    <property type="project" value="InterPro"/>
</dbReference>
<evidence type="ECO:0000313" key="4">
    <source>
        <dbReference type="EMBL" id="MCS5709488.1"/>
    </source>
</evidence>
<dbReference type="GO" id="GO:0015628">
    <property type="term" value="P:protein secretion by the type II secretion system"/>
    <property type="evidence" value="ECO:0007669"/>
    <property type="project" value="InterPro"/>
</dbReference>
<protein>
    <submittedName>
        <fullName evidence="3">Fimbrial protein</fullName>
    </submittedName>
    <submittedName>
        <fullName evidence="4">Type IV pilin protein</fullName>
    </submittedName>
</protein>
<feature type="transmembrane region" description="Helical" evidence="2">
    <location>
        <begin position="12"/>
        <end position="30"/>
    </location>
</feature>
<name>A0A0Q9YSZ2_9GAMM</name>
<accession>A0A0Q9YSZ2</accession>
<sequence>MKKIYGFSLMELMIAVTIVGIIAAIAFPSYTQHVQRTRRSDGQAALLNLAARMEHYYTENNTYVGATTPAAVGANTNSPEAFYTLSISNLSATSFTLTATPVAGGPQATDACGALTLTNTNLKGPTTANCW</sequence>
<reference evidence="3" key="1">
    <citation type="submission" date="2015-09" db="EMBL/GenBank/DDBJ databases">
        <title>Draft Genome Sequences of Two Novel Amoeba-resistant Intranuclear Bacteria, Candidatus Berkiella cookevillensis and Candidatus Berkiella aquae.</title>
        <authorList>
            <person name="Mehari Y.T."/>
            <person name="Arivett B.A."/>
            <person name="Farone A.L."/>
            <person name="Gunderson J.H."/>
            <person name="Farone M.B."/>
        </authorList>
    </citation>
    <scope>NUCLEOTIDE SEQUENCE [LARGE SCALE GENOMIC DNA]</scope>
    <source>
        <strain evidence="3">CC99</strain>
    </source>
</reference>
<dbReference type="NCBIfam" id="TIGR02532">
    <property type="entry name" value="IV_pilin_GFxxxE"/>
    <property type="match status" value="1"/>
</dbReference>
<evidence type="ECO:0000256" key="1">
    <source>
        <dbReference type="ARBA" id="ARBA00022481"/>
    </source>
</evidence>
<keyword evidence="2" id="KW-1133">Transmembrane helix</keyword>
<keyword evidence="2" id="KW-0472">Membrane</keyword>
<dbReference type="PANTHER" id="PTHR30093">
    <property type="entry name" value="GENERAL SECRETION PATHWAY PROTEIN G"/>
    <property type="match status" value="1"/>
</dbReference>
<keyword evidence="2" id="KW-0812">Transmembrane</keyword>
<dbReference type="InterPro" id="IPR031982">
    <property type="entry name" value="PilE-like"/>
</dbReference>
<dbReference type="Pfam" id="PF16732">
    <property type="entry name" value="ComP_DUS"/>
    <property type="match status" value="1"/>
</dbReference>
<dbReference type="GO" id="GO:0043683">
    <property type="term" value="P:type IV pilus assembly"/>
    <property type="evidence" value="ECO:0007669"/>
    <property type="project" value="InterPro"/>
</dbReference>